<evidence type="ECO:0008006" key="4">
    <source>
        <dbReference type="Google" id="ProtNLM"/>
    </source>
</evidence>
<proteinExistence type="predicted"/>
<gene>
    <name evidence="2" type="ordered locus">ELI_05170</name>
</gene>
<name>Q2NB15_ERYLH</name>
<keyword evidence="3" id="KW-1185">Reference proteome</keyword>
<dbReference type="EMBL" id="CP000157">
    <property type="protein sequence ID" value="ABC63126.1"/>
    <property type="molecule type" value="Genomic_DNA"/>
</dbReference>
<dbReference type="Proteomes" id="UP000008808">
    <property type="component" value="Chromosome"/>
</dbReference>
<dbReference type="HOGENOM" id="CLU_110275_3_1_5"/>
<keyword evidence="1" id="KW-0732">Signal</keyword>
<feature type="chain" id="PRO_5004213082" description="DUF11 domain-containing protein" evidence="1">
    <location>
        <begin position="21"/>
        <end position="147"/>
    </location>
</feature>
<organism evidence="2 3">
    <name type="scientific">Erythrobacter litoralis (strain HTCC2594)</name>
    <dbReference type="NCBI Taxonomy" id="314225"/>
    <lineage>
        <taxon>Bacteria</taxon>
        <taxon>Pseudomonadati</taxon>
        <taxon>Pseudomonadota</taxon>
        <taxon>Alphaproteobacteria</taxon>
        <taxon>Sphingomonadales</taxon>
        <taxon>Erythrobacteraceae</taxon>
        <taxon>Erythrobacter/Porphyrobacter group</taxon>
        <taxon>Erythrobacter</taxon>
    </lineage>
</organism>
<dbReference type="RefSeq" id="WP_011413962.1">
    <property type="nucleotide sequence ID" value="NC_007722.1"/>
</dbReference>
<protein>
    <recommendedName>
        <fullName evidence="4">DUF11 domain-containing protein</fullName>
    </recommendedName>
</protein>
<evidence type="ECO:0000313" key="2">
    <source>
        <dbReference type="EMBL" id="ABC63126.1"/>
    </source>
</evidence>
<reference evidence="3" key="1">
    <citation type="journal article" date="2009" name="J. Bacteriol.">
        <title>Complete genome sequence of Erythrobacter litoralis HTCC2594.</title>
        <authorList>
            <person name="Oh H.M."/>
            <person name="Giovannoni S.J."/>
            <person name="Ferriera S."/>
            <person name="Johnson J."/>
            <person name="Cho J.C."/>
        </authorList>
    </citation>
    <scope>NUCLEOTIDE SEQUENCE [LARGE SCALE GENOMIC DNA]</scope>
    <source>
        <strain evidence="3">HTCC2594</strain>
    </source>
</reference>
<dbReference type="OrthoDB" id="7428387at2"/>
<evidence type="ECO:0000256" key="1">
    <source>
        <dbReference type="SAM" id="SignalP"/>
    </source>
</evidence>
<accession>Q2NB15</accession>
<evidence type="ECO:0000313" key="3">
    <source>
        <dbReference type="Proteomes" id="UP000008808"/>
    </source>
</evidence>
<sequence length="147" mass="15797">MRNLLLFGSLACLAAGGVAANSGVAIEKSVYVERADVRAGKPVRALEPAEEVRKGDTVVLMLEWNAPGRERSFTVSSRVPRDLAFQRSGGKAPQVSIDGGRNWGDLAELRIGARRASPEDVTHLRWQVSNAEAALGRGVLTYSAIVR</sequence>
<dbReference type="KEGG" id="eli:ELI_05170"/>
<dbReference type="eggNOG" id="COG4719">
    <property type="taxonomic scope" value="Bacteria"/>
</dbReference>
<dbReference type="AlphaFoldDB" id="Q2NB15"/>
<feature type="signal peptide" evidence="1">
    <location>
        <begin position="1"/>
        <end position="20"/>
    </location>
</feature>